<name>A0ABS2RN09_9ACTN</name>
<keyword evidence="2" id="KW-1133">Transmembrane helix</keyword>
<accession>A0ABS2RN09</accession>
<evidence type="ECO:0000313" key="4">
    <source>
        <dbReference type="Proteomes" id="UP000704762"/>
    </source>
</evidence>
<feature type="transmembrane region" description="Helical" evidence="2">
    <location>
        <begin position="137"/>
        <end position="161"/>
    </location>
</feature>
<keyword evidence="2" id="KW-0472">Membrane</keyword>
<reference evidence="3 4" key="1">
    <citation type="submission" date="2021-01" db="EMBL/GenBank/DDBJ databases">
        <title>Sequencing the genomes of 1000 actinobacteria strains.</title>
        <authorList>
            <person name="Klenk H.-P."/>
        </authorList>
    </citation>
    <scope>NUCLEOTIDE SEQUENCE [LARGE SCALE GENOMIC DNA]</scope>
    <source>
        <strain evidence="3 4">DSM 18662</strain>
    </source>
</reference>
<comment type="caution">
    <text evidence="3">The sequence shown here is derived from an EMBL/GenBank/DDBJ whole genome shotgun (WGS) entry which is preliminary data.</text>
</comment>
<proteinExistence type="predicted"/>
<evidence type="ECO:0000313" key="3">
    <source>
        <dbReference type="EMBL" id="MBM7800405.1"/>
    </source>
</evidence>
<protein>
    <recommendedName>
        <fullName evidence="5">Sodium:proton antiporter</fullName>
    </recommendedName>
</protein>
<sequence length="169" mass="18372">MSEPKQAEDRDADPQDGRDETESERMDRNWNEILQELRVTQTGTQILSGFLLAIAFQPKFKEMDDFQLTVYLVLVITAGLTTALALAPVSLHRSLFREHVKDDIVQTGHVILRCALAGVGLVLTGTSLLIFDVALNLTAGLLAGGFMALVVIGIAVLPAAFRRKGRAVG</sequence>
<keyword evidence="2" id="KW-0812">Transmembrane</keyword>
<dbReference type="Proteomes" id="UP000704762">
    <property type="component" value="Unassembled WGS sequence"/>
</dbReference>
<organism evidence="3 4">
    <name type="scientific">Microlunatus panaciterrae</name>
    <dbReference type="NCBI Taxonomy" id="400768"/>
    <lineage>
        <taxon>Bacteria</taxon>
        <taxon>Bacillati</taxon>
        <taxon>Actinomycetota</taxon>
        <taxon>Actinomycetes</taxon>
        <taxon>Propionibacteriales</taxon>
        <taxon>Propionibacteriaceae</taxon>
        <taxon>Microlunatus</taxon>
    </lineage>
</organism>
<feature type="transmembrane region" description="Helical" evidence="2">
    <location>
        <begin position="110"/>
        <end position="131"/>
    </location>
</feature>
<feature type="transmembrane region" description="Helical" evidence="2">
    <location>
        <begin position="68"/>
        <end position="89"/>
    </location>
</feature>
<dbReference type="InterPro" id="IPR046291">
    <property type="entry name" value="DUF6328"/>
</dbReference>
<feature type="region of interest" description="Disordered" evidence="1">
    <location>
        <begin position="1"/>
        <end position="27"/>
    </location>
</feature>
<gene>
    <name evidence="3" type="ORF">JOE57_003326</name>
</gene>
<dbReference type="RefSeq" id="WP_204919717.1">
    <property type="nucleotide sequence ID" value="NZ_BAAAQP010000003.1"/>
</dbReference>
<evidence type="ECO:0008006" key="5">
    <source>
        <dbReference type="Google" id="ProtNLM"/>
    </source>
</evidence>
<dbReference type="EMBL" id="JAFBCF010000001">
    <property type="protein sequence ID" value="MBM7800405.1"/>
    <property type="molecule type" value="Genomic_DNA"/>
</dbReference>
<evidence type="ECO:0000256" key="2">
    <source>
        <dbReference type="SAM" id="Phobius"/>
    </source>
</evidence>
<evidence type="ECO:0000256" key="1">
    <source>
        <dbReference type="SAM" id="MobiDB-lite"/>
    </source>
</evidence>
<keyword evidence="4" id="KW-1185">Reference proteome</keyword>
<dbReference type="Pfam" id="PF19853">
    <property type="entry name" value="DUF6328"/>
    <property type="match status" value="1"/>
</dbReference>